<dbReference type="InterPro" id="IPR008030">
    <property type="entry name" value="NmrA-like"/>
</dbReference>
<name>A0ABR0RRQ3_9EURO</name>
<sequence length="336" mass="36598">MSHIILVTGATGAQGGGLVNALLASQHPSVTIHALVRNPASAASKALAQHPNIKLFQGDFDDIDSIKAAATSCTSAFLNVTPVFTDPTGEAQHARNLIEACAAIVTLKRVVFSSSAVMHRPSNDKLFTEYIPNHPKEWMTYYTKSKIACEQAVTGTSREDFTDGWTIIRGSAFFTNFLAPGSKFMYPELETKQIITTALKPDYRVSMLAPEDIGVLAARLLTCTAEEWNERWKGKAIPMAKENLTTSETISRMNAALNKAGAKKQIKLIQLSEEDARQRAAQGDMVVASQIFQNEFPVTYDLDEVAACGVDVDGMMSADAYFEREISRLLETVGGL</sequence>
<evidence type="ECO:0000256" key="3">
    <source>
        <dbReference type="ARBA" id="ARBA00023002"/>
    </source>
</evidence>
<dbReference type="Pfam" id="PF05368">
    <property type="entry name" value="NmrA"/>
    <property type="match status" value="1"/>
</dbReference>
<protein>
    <recommendedName>
        <fullName evidence="4">NmrA-like domain-containing protein</fullName>
    </recommendedName>
</protein>
<dbReference type="SUPFAM" id="SSF51735">
    <property type="entry name" value="NAD(P)-binding Rossmann-fold domains"/>
    <property type="match status" value="1"/>
</dbReference>
<gene>
    <name evidence="5" type="ORF">PMZ80_003943</name>
</gene>
<dbReference type="PANTHER" id="PTHR42748:SF30">
    <property type="entry name" value="NMRA-LIKE DOMAIN-CONTAINING PROTEIN"/>
    <property type="match status" value="1"/>
</dbReference>
<dbReference type="Gene3D" id="3.40.50.720">
    <property type="entry name" value="NAD(P)-binding Rossmann-like Domain"/>
    <property type="match status" value="1"/>
</dbReference>
<accession>A0ABR0RRQ3</accession>
<organism evidence="5 6">
    <name type="scientific">Knufia obscura</name>
    <dbReference type="NCBI Taxonomy" id="1635080"/>
    <lineage>
        <taxon>Eukaryota</taxon>
        <taxon>Fungi</taxon>
        <taxon>Dikarya</taxon>
        <taxon>Ascomycota</taxon>
        <taxon>Pezizomycotina</taxon>
        <taxon>Eurotiomycetes</taxon>
        <taxon>Chaetothyriomycetidae</taxon>
        <taxon>Chaetothyriales</taxon>
        <taxon>Trichomeriaceae</taxon>
        <taxon>Knufia</taxon>
    </lineage>
</organism>
<dbReference type="Proteomes" id="UP001334248">
    <property type="component" value="Unassembled WGS sequence"/>
</dbReference>
<dbReference type="EMBL" id="JAVHJV010000004">
    <property type="protein sequence ID" value="KAK5942938.1"/>
    <property type="molecule type" value="Genomic_DNA"/>
</dbReference>
<evidence type="ECO:0000313" key="6">
    <source>
        <dbReference type="Proteomes" id="UP001334248"/>
    </source>
</evidence>
<dbReference type="InterPro" id="IPR051164">
    <property type="entry name" value="NmrA-like_oxidored"/>
</dbReference>
<evidence type="ECO:0000313" key="5">
    <source>
        <dbReference type="EMBL" id="KAK5942938.1"/>
    </source>
</evidence>
<evidence type="ECO:0000259" key="4">
    <source>
        <dbReference type="Pfam" id="PF05368"/>
    </source>
</evidence>
<proteinExistence type="inferred from homology"/>
<evidence type="ECO:0000256" key="2">
    <source>
        <dbReference type="ARBA" id="ARBA00022857"/>
    </source>
</evidence>
<feature type="domain" description="NmrA-like" evidence="4">
    <location>
        <begin position="2"/>
        <end position="274"/>
    </location>
</feature>
<keyword evidence="2" id="KW-0521">NADP</keyword>
<dbReference type="InterPro" id="IPR036291">
    <property type="entry name" value="NAD(P)-bd_dom_sf"/>
</dbReference>
<comment type="caution">
    <text evidence="5">The sequence shown here is derived from an EMBL/GenBank/DDBJ whole genome shotgun (WGS) entry which is preliminary data.</text>
</comment>
<dbReference type="RefSeq" id="XP_064731028.1">
    <property type="nucleotide sequence ID" value="XM_064872370.1"/>
</dbReference>
<dbReference type="PANTHER" id="PTHR42748">
    <property type="entry name" value="NITROGEN METABOLITE REPRESSION PROTEIN NMRA FAMILY MEMBER"/>
    <property type="match status" value="1"/>
</dbReference>
<keyword evidence="6" id="KW-1185">Reference proteome</keyword>
<dbReference type="GeneID" id="89997392"/>
<evidence type="ECO:0000256" key="1">
    <source>
        <dbReference type="ARBA" id="ARBA00006328"/>
    </source>
</evidence>
<reference evidence="5 6" key="1">
    <citation type="journal article" date="2023" name="Res Sq">
        <title>Genomic and morphological characterization of Knufia obscura isolated from the Mars 2020 spacecraft assembly facility.</title>
        <authorList>
            <person name="Chander A.M."/>
            <person name="Teixeira M.M."/>
            <person name="Singh N.K."/>
            <person name="Williams M.P."/>
            <person name="Parker C.W."/>
            <person name="Leo P."/>
            <person name="Stajich J.E."/>
            <person name="Torok T."/>
            <person name="Tighe S."/>
            <person name="Mason C.E."/>
            <person name="Venkateswaran K."/>
        </authorList>
    </citation>
    <scope>NUCLEOTIDE SEQUENCE [LARGE SCALE GENOMIC DNA]</scope>
    <source>
        <strain evidence="5 6">CCFEE 5817</strain>
    </source>
</reference>
<keyword evidence="3" id="KW-0560">Oxidoreductase</keyword>
<comment type="similarity">
    <text evidence="1">Belongs to the NmrA-type oxidoreductase family.</text>
</comment>